<dbReference type="Gene3D" id="3.40.50.1820">
    <property type="entry name" value="alpha/beta hydrolase"/>
    <property type="match status" value="1"/>
</dbReference>
<dbReference type="PANTHER" id="PTHR11440">
    <property type="entry name" value="LECITHIN-CHOLESTEROL ACYLTRANSFERASE-RELATED"/>
    <property type="match status" value="1"/>
</dbReference>
<dbReference type="RefSeq" id="XP_019020734.1">
    <property type="nucleotide sequence ID" value="XM_019165284.1"/>
</dbReference>
<dbReference type="GO" id="GO:0006629">
    <property type="term" value="P:lipid metabolic process"/>
    <property type="evidence" value="ECO:0007669"/>
    <property type="project" value="InterPro"/>
</dbReference>
<keyword evidence="2" id="KW-1133">Transmembrane helix</keyword>
<evidence type="ECO:0000256" key="1">
    <source>
        <dbReference type="SAM" id="MobiDB-lite"/>
    </source>
</evidence>
<keyword evidence="2" id="KW-0472">Membrane</keyword>
<sequence>MPNKKKKGTKRKNADESKGNGSIAVSSGSSSTVSQPKASNRIAKALEEGIQDVEGLLRRPNAPRRSFSAPPDDACIQKIRESLPSDLASHTGHVHKKKPRPFREKKRFIFGLGAFIGVLLAVLFAKPPQVDNSMWEVMLEAMDNSDWVEDIRGVLPSGLLNEAKRMEAASKGTTLKGDPFSAGIALAKEGVTAKHPVVMVPGVISTGLESWSTGETCALPYFRKRLWGSWNMMRAMLLDKTCWMDQLKLDLHTGLDPSSGGKIRAAQGFDAADFFITGYWIWSKIIENLAAIGYDPNNMLSAAYDWRLAYGNNEARDHYFSKLKMYIEYSVKFNEGKKAVITGHSMGAQVIFWFMKWVESPLGGNGGPTWVNDHIDSFINISGSMLGTPKAIAALLSGEMKDTAQLNAFSVYGLEKFLSKQERADLLRSFPGIASMLPKGGDAVWGNETWAPDDIDPETGEERSGEASYGSFINFRPENTETGDNLGLRNLSLAASFDYLMQHTPHSFHRMLATNYSHGVAHTAADVEANNHNPAKWINPLEVSLPHAPDMKIYCLYGVGKPTERGYWYTEDSTPGAQVPIEKAPAEEKCPCMNSSQAIPKEFPWKRPTWIDNTVNIPDMNVDHGVRMGEGDGTVSLISTGYMCVKGWTIPRYNPANVSVITYEMLDQPDRFDIRGGPSTADHVDVLGRAELNEFILRIAAGESIPTKIISRIKEIAERVHIS</sequence>
<feature type="compositionally biased region" description="Basic residues" evidence="1">
    <location>
        <begin position="1"/>
        <end position="11"/>
    </location>
</feature>
<protein>
    <recommendedName>
        <fullName evidence="5">Phospholipid:diacylglycerol acyltransferase</fullName>
    </recommendedName>
</protein>
<accession>A0A0E9NEC3</accession>
<feature type="transmembrane region" description="Helical" evidence="2">
    <location>
        <begin position="108"/>
        <end position="125"/>
    </location>
</feature>
<organism evidence="3 4">
    <name type="scientific">Saitoella complicata (strain BCRC 22490 / CBS 7301 / JCM 7358 / NBRC 10748 / NRRL Y-17804)</name>
    <dbReference type="NCBI Taxonomy" id="698492"/>
    <lineage>
        <taxon>Eukaryota</taxon>
        <taxon>Fungi</taxon>
        <taxon>Dikarya</taxon>
        <taxon>Ascomycota</taxon>
        <taxon>Taphrinomycotina</taxon>
        <taxon>Taphrinomycotina incertae sedis</taxon>
        <taxon>Saitoella</taxon>
    </lineage>
</organism>
<reference evidence="3 4" key="3">
    <citation type="journal article" date="2015" name="Genome Announc.">
        <title>Draft Genome Sequence of the Archiascomycetous Yeast Saitoella complicata.</title>
        <authorList>
            <person name="Yamauchi K."/>
            <person name="Kondo S."/>
            <person name="Hamamoto M."/>
            <person name="Takahashi Y."/>
            <person name="Ogura Y."/>
            <person name="Hayashi T."/>
            <person name="Nishida H."/>
        </authorList>
    </citation>
    <scope>NUCLEOTIDE SEQUENCE [LARGE SCALE GENOMIC DNA]</scope>
    <source>
        <strain evidence="3 4">NRRL Y-17804</strain>
    </source>
</reference>
<dbReference type="InterPro" id="IPR003386">
    <property type="entry name" value="LACT/PDAT_acylTrfase"/>
</dbReference>
<gene>
    <name evidence="3" type="ORF">G7K_2338-t1</name>
</gene>
<evidence type="ECO:0008006" key="5">
    <source>
        <dbReference type="Google" id="ProtNLM"/>
    </source>
</evidence>
<reference evidence="3 4" key="2">
    <citation type="journal article" date="2014" name="J. Gen. Appl. Microbiol.">
        <title>The early diverging ascomycetous budding yeast Saitoella complicata has three histone deacetylases belonging to the Clr6, Hos2, and Rpd3 lineages.</title>
        <authorList>
            <person name="Nishida H."/>
            <person name="Matsumoto T."/>
            <person name="Kondo S."/>
            <person name="Hamamoto M."/>
            <person name="Yoshikawa H."/>
        </authorList>
    </citation>
    <scope>NUCLEOTIDE SEQUENCE [LARGE SCALE GENOMIC DNA]</scope>
    <source>
        <strain evidence="3 4">NRRL Y-17804</strain>
    </source>
</reference>
<evidence type="ECO:0000256" key="2">
    <source>
        <dbReference type="SAM" id="Phobius"/>
    </source>
</evidence>
<proteinExistence type="predicted"/>
<name>A0A0E9NEC3_SAICN</name>
<dbReference type="EMBL" id="BACD03000013">
    <property type="protein sequence ID" value="GAO48158.1"/>
    <property type="molecule type" value="Genomic_DNA"/>
</dbReference>
<comment type="caution">
    <text evidence="3">The sequence shown here is derived from an EMBL/GenBank/DDBJ whole genome shotgun (WGS) entry which is preliminary data.</text>
</comment>
<dbReference type="SUPFAM" id="SSF53474">
    <property type="entry name" value="alpha/beta-Hydrolases"/>
    <property type="match status" value="1"/>
</dbReference>
<reference evidence="3 4" key="1">
    <citation type="journal article" date="2011" name="J. Gen. Appl. Microbiol.">
        <title>Draft genome sequencing of the enigmatic yeast Saitoella complicata.</title>
        <authorList>
            <person name="Nishida H."/>
            <person name="Hamamoto M."/>
            <person name="Sugiyama J."/>
        </authorList>
    </citation>
    <scope>NUCLEOTIDE SEQUENCE [LARGE SCALE GENOMIC DNA]</scope>
    <source>
        <strain evidence="3 4">NRRL Y-17804</strain>
    </source>
</reference>
<keyword evidence="4" id="KW-1185">Reference proteome</keyword>
<dbReference type="GO" id="GO:0008374">
    <property type="term" value="F:O-acyltransferase activity"/>
    <property type="evidence" value="ECO:0007669"/>
    <property type="project" value="InterPro"/>
</dbReference>
<evidence type="ECO:0000313" key="3">
    <source>
        <dbReference type="EMBL" id="GAO48158.1"/>
    </source>
</evidence>
<feature type="region of interest" description="Disordered" evidence="1">
    <location>
        <begin position="453"/>
        <end position="476"/>
    </location>
</feature>
<dbReference type="Proteomes" id="UP000033140">
    <property type="component" value="Unassembled WGS sequence"/>
</dbReference>
<dbReference type="STRING" id="698492.A0A0E9NEC3"/>
<dbReference type="AlphaFoldDB" id="A0A0E9NEC3"/>
<keyword evidence="2" id="KW-0812">Transmembrane</keyword>
<feature type="compositionally biased region" description="Low complexity" evidence="1">
    <location>
        <begin position="21"/>
        <end position="34"/>
    </location>
</feature>
<feature type="region of interest" description="Disordered" evidence="1">
    <location>
        <begin position="1"/>
        <end position="45"/>
    </location>
</feature>
<evidence type="ECO:0000313" key="4">
    <source>
        <dbReference type="Proteomes" id="UP000033140"/>
    </source>
</evidence>
<dbReference type="OMA" id="FYFLKWV"/>
<dbReference type="OrthoDB" id="190846at2759"/>
<dbReference type="Pfam" id="PF02450">
    <property type="entry name" value="LCAT"/>
    <property type="match status" value="1"/>
</dbReference>
<dbReference type="InterPro" id="IPR029058">
    <property type="entry name" value="AB_hydrolase_fold"/>
</dbReference>